<keyword evidence="1" id="KW-0238">DNA-binding</keyword>
<accession>A0A5B9D758</accession>
<name>A0A5B9D758_9ARCH</name>
<gene>
    <name evidence="2" type="ORF">DSAG12_00821</name>
</gene>
<dbReference type="GO" id="GO:0003677">
    <property type="term" value="F:DNA binding"/>
    <property type="evidence" value="ECO:0007669"/>
    <property type="project" value="UniProtKB-KW"/>
</dbReference>
<proteinExistence type="predicted"/>
<keyword evidence="3" id="KW-1185">Reference proteome</keyword>
<dbReference type="RefSeq" id="WP_147661927.1">
    <property type="nucleotide sequence ID" value="NZ_CP042905.2"/>
</dbReference>
<evidence type="ECO:0000313" key="2">
    <source>
        <dbReference type="EMBL" id="QEE14998.1"/>
    </source>
</evidence>
<dbReference type="EMBL" id="CP042905">
    <property type="protein sequence ID" value="QEE14998.1"/>
    <property type="molecule type" value="Genomic_DNA"/>
</dbReference>
<protein>
    <submittedName>
        <fullName evidence="2">Uncharacterized protein</fullName>
    </submittedName>
</protein>
<dbReference type="GeneID" id="41328820"/>
<dbReference type="Proteomes" id="UP000321408">
    <property type="component" value="Chromosome"/>
</dbReference>
<dbReference type="Gene3D" id="1.10.150.130">
    <property type="match status" value="1"/>
</dbReference>
<dbReference type="InterPro" id="IPR010998">
    <property type="entry name" value="Integrase_recombinase_N"/>
</dbReference>
<evidence type="ECO:0000256" key="1">
    <source>
        <dbReference type="ARBA" id="ARBA00023125"/>
    </source>
</evidence>
<reference evidence="2 3" key="1">
    <citation type="journal article" date="2020" name="Nature">
        <title>Isolation of an archaeon at the prokaryote-eukaryote interface.</title>
        <authorList>
            <person name="Imachi H."/>
            <person name="Nobu M.K."/>
            <person name="Nakahara N."/>
            <person name="Morono Y."/>
            <person name="Ogawara M."/>
            <person name="Takaki Y."/>
            <person name="Takano Y."/>
            <person name="Uematsu K."/>
            <person name="Ikuta T."/>
            <person name="Ito M."/>
            <person name="Matsui Y."/>
            <person name="Miyazaki M."/>
            <person name="Murata K."/>
            <person name="Saito Y."/>
            <person name="Sakai S."/>
            <person name="Song C."/>
            <person name="Tasumi E."/>
            <person name="Yamanaka Y."/>
            <person name="Yamaguchi T."/>
            <person name="Kamagata Y."/>
            <person name="Tamaki H."/>
            <person name="Takai K."/>
        </authorList>
    </citation>
    <scope>NUCLEOTIDE SEQUENCE [LARGE SCALE GENOMIC DNA]</scope>
    <source>
        <strain evidence="2 3">MK-D1</strain>
    </source>
</reference>
<organism evidence="2 3">
    <name type="scientific">Promethearchaeum syntrophicum</name>
    <dbReference type="NCBI Taxonomy" id="2594042"/>
    <lineage>
        <taxon>Archaea</taxon>
        <taxon>Promethearchaeati</taxon>
        <taxon>Promethearchaeota</taxon>
        <taxon>Promethearchaeia</taxon>
        <taxon>Promethearchaeales</taxon>
        <taxon>Promethearchaeaceae</taxon>
        <taxon>Promethearchaeum</taxon>
    </lineage>
</organism>
<evidence type="ECO:0000313" key="3">
    <source>
        <dbReference type="Proteomes" id="UP000321408"/>
    </source>
</evidence>
<reference evidence="2 3" key="2">
    <citation type="journal article" date="2024" name="Int. J. Syst. Evol. Microbiol.">
        <title>Promethearchaeum syntrophicum gen. nov., sp. nov., an anaerobic, obligately syntrophic archaeon, the first isolate of the lineage 'Asgard' archaea, and proposal of the new archaeal phylum Promethearchaeota phyl. nov. and kingdom Promethearchaeati regn. nov.</title>
        <authorList>
            <person name="Imachi H."/>
            <person name="Nobu M.K."/>
            <person name="Kato S."/>
            <person name="Takaki Y."/>
            <person name="Miyazaki M."/>
            <person name="Miyata M."/>
            <person name="Ogawara M."/>
            <person name="Saito Y."/>
            <person name="Sakai S."/>
            <person name="Tahara Y.O."/>
            <person name="Takano Y."/>
            <person name="Tasumi E."/>
            <person name="Uematsu K."/>
            <person name="Yoshimura T."/>
            <person name="Itoh T."/>
            <person name="Ohkuma M."/>
            <person name="Takai K."/>
        </authorList>
    </citation>
    <scope>NUCLEOTIDE SEQUENCE [LARGE SCALE GENOMIC DNA]</scope>
    <source>
        <strain evidence="2 3">MK-D1</strain>
    </source>
</reference>
<dbReference type="KEGG" id="psyt:DSAG12_00821"/>
<sequence>MKNSPKTQEISKISYKQYQQYEKYLKKNLKSKKVYTNYSNQIRRYLRFHNPDFSKWYSDSHQQPILQNDHILIEKFIDNEFVRQSKSKELISKANLALKNYYKFLKIQNPDLNSIENAKNSQLNEFKTYLTENRKYSSDTIRKQKRIVQNFLQFNKLLEFQNKISNVKQYITKQIQKHADLSSMMTEILTQTPDAHKQSRITTCRRFIHDTFKKFPKIAEEFYDFDISPKTQIKIDTNGKVAFYIR</sequence>
<dbReference type="AlphaFoldDB" id="A0A5B9D758"/>